<keyword evidence="8" id="KW-0804">Transcription</keyword>
<dbReference type="Pfam" id="PF04963">
    <property type="entry name" value="Sigma54_CBD"/>
    <property type="match status" value="1"/>
</dbReference>
<dbReference type="EMBL" id="FQZE01000017">
    <property type="protein sequence ID" value="SHJ36949.1"/>
    <property type="molecule type" value="Genomic_DNA"/>
</dbReference>
<dbReference type="InterPro" id="IPR007634">
    <property type="entry name" value="RNA_pol_sigma_54_DNA-bd"/>
</dbReference>
<dbReference type="Pfam" id="PF00309">
    <property type="entry name" value="Sigma54_AID"/>
    <property type="match status" value="1"/>
</dbReference>
<evidence type="ECO:0000259" key="11">
    <source>
        <dbReference type="Pfam" id="PF04963"/>
    </source>
</evidence>
<organism evidence="12 13">
    <name type="scientific">Tangfeifania diversioriginum</name>
    <dbReference type="NCBI Taxonomy" id="1168035"/>
    <lineage>
        <taxon>Bacteria</taxon>
        <taxon>Pseudomonadati</taxon>
        <taxon>Bacteroidota</taxon>
        <taxon>Bacteroidia</taxon>
        <taxon>Marinilabiliales</taxon>
        <taxon>Prolixibacteraceae</taxon>
        <taxon>Tangfeifania</taxon>
    </lineage>
</organism>
<dbReference type="GO" id="GO:0016779">
    <property type="term" value="F:nucleotidyltransferase activity"/>
    <property type="evidence" value="ECO:0007669"/>
    <property type="project" value="UniProtKB-KW"/>
</dbReference>
<keyword evidence="7" id="KW-0238">DNA-binding</keyword>
<sequence length="484" mass="56434">MEQKLSLQQKLLQKLSPQQIQVIKLLEIPTIQLEQRIKKELEENPVLEYESDSPDDNEDNESSESETDRDNDEFSYDDYINEEDDDIPSYKTSANNYSKDDKYVEIPFSVGATFHENLREQLSMISLPEGDQKLAEYIIGNIDDDGYLRRDLLSISDDLAFNLNLEVPEEKLLEILRIVQQLDPPGIGARDLRECLLLQLDRKKNGSHVLARTIVKDFFDEFTRKHYEKIKKKLDLSEEDLKEGIGQVLKLNPKPGSSYSNPLNKSNQHIIPDFLLDNVDGELQLSLNQQNVPDLKINDTYLEMMRSLAERNKNKSKNQKEAMLFVKQKLDSAKWFIDAIRQRNHTLLHTMSEIIDFQKEFFKEGDESKLRPMILKDIAERTGLDISTISRVSNSKYIQTHFGIYPLKYFFSEGLQKNDGEEVSTREIKMILKECIENEDKHKPLTDEKLTQILKDKSYNIARRTVAKYREQLDIPVARLRKKL</sequence>
<evidence type="ECO:0000256" key="7">
    <source>
        <dbReference type="ARBA" id="ARBA00023125"/>
    </source>
</evidence>
<reference evidence="12 13" key="1">
    <citation type="submission" date="2016-11" db="EMBL/GenBank/DDBJ databases">
        <authorList>
            <person name="Jaros S."/>
            <person name="Januszkiewicz K."/>
            <person name="Wedrychowicz H."/>
        </authorList>
    </citation>
    <scope>NUCLEOTIDE SEQUENCE [LARGE SCALE GENOMIC DNA]</scope>
    <source>
        <strain evidence="12 13">DSM 27063</strain>
    </source>
</reference>
<dbReference type="PIRSF" id="PIRSF000774">
    <property type="entry name" value="RpoN"/>
    <property type="match status" value="1"/>
</dbReference>
<keyword evidence="3" id="KW-0808">Transferase</keyword>
<evidence type="ECO:0000256" key="2">
    <source>
        <dbReference type="ARBA" id="ARBA00022478"/>
    </source>
</evidence>
<dbReference type="RefSeq" id="WP_073169739.1">
    <property type="nucleotide sequence ID" value="NZ_FQZE01000017.1"/>
</dbReference>
<evidence type="ECO:0000256" key="9">
    <source>
        <dbReference type="SAM" id="MobiDB-lite"/>
    </source>
</evidence>
<dbReference type="OrthoDB" id="9814402at2"/>
<evidence type="ECO:0000256" key="1">
    <source>
        <dbReference type="ARBA" id="ARBA00008798"/>
    </source>
</evidence>
<evidence type="ECO:0000256" key="8">
    <source>
        <dbReference type="ARBA" id="ARBA00023163"/>
    </source>
</evidence>
<dbReference type="PRINTS" id="PR00045">
    <property type="entry name" value="SIGMA54FCT"/>
</dbReference>
<feature type="compositionally biased region" description="Acidic residues" evidence="9">
    <location>
        <begin position="43"/>
        <end position="87"/>
    </location>
</feature>
<dbReference type="GO" id="GO:0003677">
    <property type="term" value="F:DNA binding"/>
    <property type="evidence" value="ECO:0007669"/>
    <property type="project" value="UniProtKB-KW"/>
</dbReference>
<evidence type="ECO:0000259" key="10">
    <source>
        <dbReference type="Pfam" id="PF04552"/>
    </source>
</evidence>
<dbReference type="STRING" id="1168035.SAMN05444280_11794"/>
<proteinExistence type="inferred from homology"/>
<keyword evidence="6" id="KW-0731">Sigma factor</keyword>
<keyword evidence="13" id="KW-1185">Reference proteome</keyword>
<dbReference type="GO" id="GO:0016987">
    <property type="term" value="F:sigma factor activity"/>
    <property type="evidence" value="ECO:0007669"/>
    <property type="project" value="UniProtKB-KW"/>
</dbReference>
<evidence type="ECO:0000256" key="4">
    <source>
        <dbReference type="ARBA" id="ARBA00022695"/>
    </source>
</evidence>
<dbReference type="GO" id="GO:0000428">
    <property type="term" value="C:DNA-directed RNA polymerase complex"/>
    <property type="evidence" value="ECO:0007669"/>
    <property type="project" value="UniProtKB-KW"/>
</dbReference>
<dbReference type="PANTHER" id="PTHR32248">
    <property type="entry name" value="RNA POLYMERASE SIGMA-54 FACTOR"/>
    <property type="match status" value="1"/>
</dbReference>
<comment type="similarity">
    <text evidence="1">Belongs to the sigma-54 factor family.</text>
</comment>
<dbReference type="Proteomes" id="UP000184050">
    <property type="component" value="Unassembled WGS sequence"/>
</dbReference>
<keyword evidence="2" id="KW-0240">DNA-directed RNA polymerase</keyword>
<keyword evidence="5" id="KW-0805">Transcription regulation</keyword>
<protein>
    <submittedName>
        <fullName evidence="12">RNA polymerase, sigma 54 subunit, RpoN/SigL</fullName>
    </submittedName>
</protein>
<dbReference type="Gene3D" id="1.10.10.1330">
    <property type="entry name" value="RNA polymerase sigma-54 factor, core-binding domain"/>
    <property type="match status" value="1"/>
</dbReference>
<evidence type="ECO:0000256" key="6">
    <source>
        <dbReference type="ARBA" id="ARBA00023082"/>
    </source>
</evidence>
<dbReference type="InterPro" id="IPR000394">
    <property type="entry name" value="RNA_pol_sigma_54"/>
</dbReference>
<dbReference type="GO" id="GO:0006352">
    <property type="term" value="P:DNA-templated transcription initiation"/>
    <property type="evidence" value="ECO:0007669"/>
    <property type="project" value="InterPro"/>
</dbReference>
<evidence type="ECO:0000256" key="5">
    <source>
        <dbReference type="ARBA" id="ARBA00023015"/>
    </source>
</evidence>
<dbReference type="GO" id="GO:0001216">
    <property type="term" value="F:DNA-binding transcription activator activity"/>
    <property type="evidence" value="ECO:0007669"/>
    <property type="project" value="InterPro"/>
</dbReference>
<name>A0A1M6IRJ0_9BACT</name>
<dbReference type="InterPro" id="IPR007046">
    <property type="entry name" value="RNA_pol_sigma_54_core-bd"/>
</dbReference>
<feature type="domain" description="RNA polymerase sigma factor 54 DNA-binding" evidence="10">
    <location>
        <begin position="325"/>
        <end position="482"/>
    </location>
</feature>
<feature type="region of interest" description="Disordered" evidence="9">
    <location>
        <begin position="41"/>
        <end position="93"/>
    </location>
</feature>
<keyword evidence="4" id="KW-0548">Nucleotidyltransferase</keyword>
<dbReference type="AlphaFoldDB" id="A0A1M6IRJ0"/>
<dbReference type="PANTHER" id="PTHR32248:SF4">
    <property type="entry name" value="RNA POLYMERASE SIGMA-54 FACTOR"/>
    <property type="match status" value="1"/>
</dbReference>
<dbReference type="PROSITE" id="PS00718">
    <property type="entry name" value="SIGMA54_2"/>
    <property type="match status" value="1"/>
</dbReference>
<dbReference type="Gene3D" id="1.10.10.60">
    <property type="entry name" value="Homeodomain-like"/>
    <property type="match status" value="1"/>
</dbReference>
<dbReference type="Pfam" id="PF04552">
    <property type="entry name" value="Sigma54_DBD"/>
    <property type="match status" value="1"/>
</dbReference>
<dbReference type="NCBIfam" id="TIGR02395">
    <property type="entry name" value="rpoN_sigma"/>
    <property type="match status" value="1"/>
</dbReference>
<dbReference type="InterPro" id="IPR038709">
    <property type="entry name" value="RpoN_core-bd_sf"/>
</dbReference>
<dbReference type="PROSITE" id="PS50044">
    <property type="entry name" value="SIGMA54_3"/>
    <property type="match status" value="1"/>
</dbReference>
<evidence type="ECO:0000256" key="3">
    <source>
        <dbReference type="ARBA" id="ARBA00022679"/>
    </source>
</evidence>
<accession>A0A1M6IRJ0</accession>
<evidence type="ECO:0000313" key="13">
    <source>
        <dbReference type="Proteomes" id="UP000184050"/>
    </source>
</evidence>
<evidence type="ECO:0000313" key="12">
    <source>
        <dbReference type="EMBL" id="SHJ36949.1"/>
    </source>
</evidence>
<gene>
    <name evidence="12" type="ORF">SAMN05444280_11794</name>
</gene>
<feature type="domain" description="RNA polymerase sigma factor 54 core-binding" evidence="11">
    <location>
        <begin position="112"/>
        <end position="301"/>
    </location>
</feature>